<reference evidence="3 4" key="1">
    <citation type="submission" date="2016-10" db="EMBL/GenBank/DDBJ databases">
        <authorList>
            <person name="de Groot N.N."/>
        </authorList>
    </citation>
    <scope>NUCLEOTIDE SEQUENCE [LARGE SCALE GENOMIC DNA]</scope>
    <source>
        <strain evidence="3 4">GAS522</strain>
    </source>
</reference>
<gene>
    <name evidence="3" type="ORF">SAMN05444171_1087</name>
</gene>
<dbReference type="OrthoDB" id="7908547at2"/>
<dbReference type="RefSeq" id="WP_074816518.1">
    <property type="nucleotide sequence ID" value="NZ_FNTI01000001.1"/>
</dbReference>
<dbReference type="PIRSF" id="PIRSF033367">
    <property type="entry name" value="UCP033367_VanZ"/>
    <property type="match status" value="1"/>
</dbReference>
<dbReference type="Pfam" id="PF04892">
    <property type="entry name" value="VanZ"/>
    <property type="match status" value="1"/>
</dbReference>
<dbReference type="EMBL" id="FNTI01000001">
    <property type="protein sequence ID" value="SEC29901.1"/>
    <property type="molecule type" value="Genomic_DNA"/>
</dbReference>
<evidence type="ECO:0000256" key="1">
    <source>
        <dbReference type="SAM" id="Phobius"/>
    </source>
</evidence>
<keyword evidence="1" id="KW-0472">Membrane</keyword>
<dbReference type="Proteomes" id="UP000183208">
    <property type="component" value="Unassembled WGS sequence"/>
</dbReference>
<feature type="transmembrane region" description="Helical" evidence="1">
    <location>
        <begin position="37"/>
        <end position="55"/>
    </location>
</feature>
<proteinExistence type="predicted"/>
<evidence type="ECO:0000313" key="4">
    <source>
        <dbReference type="Proteomes" id="UP000183208"/>
    </source>
</evidence>
<evidence type="ECO:0000313" key="3">
    <source>
        <dbReference type="EMBL" id="SEC29901.1"/>
    </source>
</evidence>
<accession>A0A1M7M1Q4</accession>
<evidence type="ECO:0000259" key="2">
    <source>
        <dbReference type="Pfam" id="PF04892"/>
    </source>
</evidence>
<sequence length="119" mass="12627">MIRQISSIIGWLTLAFIAYATLSPIEARPVVAVNNAQLEHFVAFGLAGLALGVGYPKRLWVIAAVIVGSSFGLEAMQLLTPDRHGRILDAMVKALGGCVGVWVSQIGTIILQSKPGRTS</sequence>
<keyword evidence="1" id="KW-1133">Transmembrane helix</keyword>
<dbReference type="AlphaFoldDB" id="A0A1M7M1Q4"/>
<feature type="domain" description="VanZ-like" evidence="2">
    <location>
        <begin position="39"/>
        <end position="104"/>
    </location>
</feature>
<name>A0A1M7M1Q4_9BRAD</name>
<protein>
    <submittedName>
        <fullName evidence="3">VanZ like family protein</fullName>
    </submittedName>
</protein>
<dbReference type="InterPro" id="IPR006976">
    <property type="entry name" value="VanZ-like"/>
</dbReference>
<keyword evidence="1" id="KW-0812">Transmembrane</keyword>
<dbReference type="InterPro" id="IPR017015">
    <property type="entry name" value="UCP033367_VanZ"/>
</dbReference>
<organism evidence="3 4">
    <name type="scientific">Bradyrhizobium lablabi</name>
    <dbReference type="NCBI Taxonomy" id="722472"/>
    <lineage>
        <taxon>Bacteria</taxon>
        <taxon>Pseudomonadati</taxon>
        <taxon>Pseudomonadota</taxon>
        <taxon>Alphaproteobacteria</taxon>
        <taxon>Hyphomicrobiales</taxon>
        <taxon>Nitrobacteraceae</taxon>
        <taxon>Bradyrhizobium</taxon>
    </lineage>
</organism>